<dbReference type="PANTHER" id="PTHR12126">
    <property type="entry name" value="NADH-UBIQUINONE OXIDOREDUCTASE 39 KDA SUBUNIT-RELATED"/>
    <property type="match status" value="1"/>
</dbReference>
<dbReference type="RefSeq" id="WP_132700324.1">
    <property type="nucleotide sequence ID" value="NZ_SLZR01000003.1"/>
</dbReference>
<keyword evidence="1" id="KW-1133">Transmembrane helix</keyword>
<dbReference type="OrthoDB" id="9803010at2"/>
<dbReference type="GO" id="GO:0044877">
    <property type="term" value="F:protein-containing complex binding"/>
    <property type="evidence" value="ECO:0007669"/>
    <property type="project" value="TreeGrafter"/>
</dbReference>
<evidence type="ECO:0000313" key="4">
    <source>
        <dbReference type="Proteomes" id="UP000295793"/>
    </source>
</evidence>
<reference evidence="3 4" key="1">
    <citation type="submission" date="2019-03" db="EMBL/GenBank/DDBJ databases">
        <title>Genomic Encyclopedia of Archaeal and Bacterial Type Strains, Phase II (KMG-II): from individual species to whole genera.</title>
        <authorList>
            <person name="Goeker M."/>
        </authorList>
    </citation>
    <scope>NUCLEOTIDE SEQUENCE [LARGE SCALE GENOMIC DNA]</scope>
    <source>
        <strain evidence="3 4">DSM 15388</strain>
    </source>
</reference>
<keyword evidence="4" id="KW-1185">Reference proteome</keyword>
<keyword evidence="1" id="KW-0472">Membrane</keyword>
<dbReference type="SUPFAM" id="SSF51735">
    <property type="entry name" value="NAD(P)-binding Rossmann-fold domains"/>
    <property type="match status" value="1"/>
</dbReference>
<gene>
    <name evidence="3" type="ORF">BCF53_10360</name>
</gene>
<accession>A0A4R3IA92</accession>
<evidence type="ECO:0000313" key="3">
    <source>
        <dbReference type="EMBL" id="TCS42399.1"/>
    </source>
</evidence>
<comment type="caution">
    <text evidence="3">The sequence shown here is derived from an EMBL/GenBank/DDBJ whole genome shotgun (WGS) entry which is preliminary data.</text>
</comment>
<dbReference type="Pfam" id="PF11066">
    <property type="entry name" value="DUF2867"/>
    <property type="match status" value="1"/>
</dbReference>
<dbReference type="InterPro" id="IPR036291">
    <property type="entry name" value="NAD(P)-bd_dom_sf"/>
</dbReference>
<name>A0A4R3IA92_9GAMM</name>
<dbReference type="Gene3D" id="3.40.50.720">
    <property type="entry name" value="NAD(P)-binding Rossmann-like Domain"/>
    <property type="match status" value="1"/>
</dbReference>
<evidence type="ECO:0000259" key="2">
    <source>
        <dbReference type="Pfam" id="PF13460"/>
    </source>
</evidence>
<dbReference type="InterPro" id="IPR016040">
    <property type="entry name" value="NAD(P)-bd_dom"/>
</dbReference>
<dbReference type="Proteomes" id="UP000295793">
    <property type="component" value="Unassembled WGS sequence"/>
</dbReference>
<dbReference type="AlphaFoldDB" id="A0A4R3IA92"/>
<feature type="domain" description="NAD(P)-binding" evidence="2">
    <location>
        <begin position="10"/>
        <end position="153"/>
    </location>
</feature>
<proteinExistence type="predicted"/>
<protein>
    <submittedName>
        <fullName evidence="3">Uncharacterized protein YbjT (DUF2867 family)</fullName>
    </submittedName>
</protein>
<dbReference type="Pfam" id="PF13460">
    <property type="entry name" value="NAD_binding_10"/>
    <property type="match status" value="1"/>
</dbReference>
<dbReference type="InterPro" id="IPR021295">
    <property type="entry name" value="DUF2867"/>
</dbReference>
<keyword evidence="1" id="KW-0812">Transmembrane</keyword>
<dbReference type="InterPro" id="IPR051207">
    <property type="entry name" value="ComplexI_NDUFA9_subunit"/>
</dbReference>
<dbReference type="EMBL" id="SLZR01000003">
    <property type="protein sequence ID" value="TCS42399.1"/>
    <property type="molecule type" value="Genomic_DNA"/>
</dbReference>
<sequence>MDTKKILVLGASGYIGSQLIPHLLTQGHKVTAAARNVSYLQSRLKPHPKLTFTYLDLVDKDRTLETVHGHDVVFFLVHGMAHGHDFLEYELSLAINFRDALQGSGVEHVIYLSAIQPQTGNSEHLEARKKTGEVLRQSCVPVTELRAGVIVGTGSAVYEIMKDLVYNMPVLLAPKFVSSKANPIALANLNHYLVSLVKETPASHQYFEVGGPEVLSYAEQFNIIGEAINRKRKLVPTALLTPSMAAFWLGVVTSVPSAIGKALLAGISHDYIANADEIQARYPQTMITFEQAVKVSVMQEGEFVRSNVWGFDPQALNRWQPGFGYYPKNAGASIYTELSSTQLWQIIKKIGSKEEGYFFANYLWRTREWLDFFFGAGVPVRRAPTNPELEVGEFIDSWKVIRCEKGRFLSLLFGMKAPGMGRLECTITDRGEYRELDIRAWWHPKGFTGLLYWFAMMPAHLFIFRGMVRAIVKKAKAAGLE</sequence>
<evidence type="ECO:0000256" key="1">
    <source>
        <dbReference type="SAM" id="Phobius"/>
    </source>
</evidence>
<feature type="transmembrane region" description="Helical" evidence="1">
    <location>
        <begin position="450"/>
        <end position="468"/>
    </location>
</feature>
<organism evidence="3 4">
    <name type="scientific">Reinekea marinisedimentorum</name>
    <dbReference type="NCBI Taxonomy" id="230495"/>
    <lineage>
        <taxon>Bacteria</taxon>
        <taxon>Pseudomonadati</taxon>
        <taxon>Pseudomonadota</taxon>
        <taxon>Gammaproteobacteria</taxon>
        <taxon>Oceanospirillales</taxon>
        <taxon>Saccharospirillaceae</taxon>
        <taxon>Reinekea</taxon>
    </lineage>
</organism>
<dbReference type="PANTHER" id="PTHR12126:SF11">
    <property type="entry name" value="NADH DEHYDROGENASE [UBIQUINONE] 1 ALPHA SUBCOMPLEX SUBUNIT 9, MITOCHONDRIAL"/>
    <property type="match status" value="1"/>
</dbReference>